<keyword evidence="4" id="KW-1003">Cell membrane</keyword>
<keyword evidence="6" id="KW-0812">Transmembrane</keyword>
<dbReference type="PANTHER" id="PTHR33446">
    <property type="entry name" value="PROTEIN TONB-RELATED"/>
    <property type="match status" value="1"/>
</dbReference>
<dbReference type="NCBIfam" id="TIGR01352">
    <property type="entry name" value="tonB_Cterm"/>
    <property type="match status" value="1"/>
</dbReference>
<feature type="compositionally biased region" description="Low complexity" evidence="10">
    <location>
        <begin position="21"/>
        <end position="32"/>
    </location>
</feature>
<accession>A0ABT8DLX7</accession>
<feature type="compositionally biased region" description="Pro residues" evidence="10">
    <location>
        <begin position="116"/>
        <end position="150"/>
    </location>
</feature>
<dbReference type="RefSeq" id="WP_290357250.1">
    <property type="nucleotide sequence ID" value="NZ_JAUHHC010000001.1"/>
</dbReference>
<gene>
    <name evidence="12" type="ORF">QWJ38_01405</name>
</gene>
<dbReference type="Gene3D" id="3.30.1150.10">
    <property type="match status" value="1"/>
</dbReference>
<dbReference type="Proteomes" id="UP001228044">
    <property type="component" value="Unassembled WGS sequence"/>
</dbReference>
<evidence type="ECO:0000256" key="8">
    <source>
        <dbReference type="ARBA" id="ARBA00022989"/>
    </source>
</evidence>
<reference evidence="12 13" key="1">
    <citation type="submission" date="2023-06" db="EMBL/GenBank/DDBJ databases">
        <title>Pelomonas sp. PFR6 16S ribosomal RNA gene Genome sequencing and assembly.</title>
        <authorList>
            <person name="Woo H."/>
        </authorList>
    </citation>
    <scope>NUCLEOTIDE SEQUENCE [LARGE SCALE GENOMIC DNA]</scope>
    <source>
        <strain evidence="12 13">PFR6</strain>
    </source>
</reference>
<dbReference type="Pfam" id="PF03544">
    <property type="entry name" value="TonB_C"/>
    <property type="match status" value="1"/>
</dbReference>
<evidence type="ECO:0000256" key="5">
    <source>
        <dbReference type="ARBA" id="ARBA00022519"/>
    </source>
</evidence>
<evidence type="ECO:0000256" key="6">
    <source>
        <dbReference type="ARBA" id="ARBA00022692"/>
    </source>
</evidence>
<feature type="region of interest" description="Disordered" evidence="10">
    <location>
        <begin position="83"/>
        <end position="166"/>
    </location>
</feature>
<dbReference type="SUPFAM" id="SSF74653">
    <property type="entry name" value="TolA/TonB C-terminal domain"/>
    <property type="match status" value="1"/>
</dbReference>
<comment type="caution">
    <text evidence="12">The sequence shown here is derived from an EMBL/GenBank/DDBJ whole genome shotgun (WGS) entry which is preliminary data.</text>
</comment>
<dbReference type="InterPro" id="IPR051045">
    <property type="entry name" value="TonB-dependent_transducer"/>
</dbReference>
<evidence type="ECO:0000256" key="2">
    <source>
        <dbReference type="ARBA" id="ARBA00006555"/>
    </source>
</evidence>
<feature type="compositionally biased region" description="Low complexity" evidence="10">
    <location>
        <begin position="100"/>
        <end position="115"/>
    </location>
</feature>
<comment type="subcellular location">
    <subcellularLocation>
        <location evidence="1">Cell inner membrane</location>
        <topology evidence="1">Single-pass membrane protein</topology>
        <orientation evidence="1">Periplasmic side</orientation>
    </subcellularLocation>
</comment>
<dbReference type="EMBL" id="JAUHHC010000001">
    <property type="protein sequence ID" value="MDN3918923.1"/>
    <property type="molecule type" value="Genomic_DNA"/>
</dbReference>
<evidence type="ECO:0000313" key="12">
    <source>
        <dbReference type="EMBL" id="MDN3918923.1"/>
    </source>
</evidence>
<dbReference type="PROSITE" id="PS52015">
    <property type="entry name" value="TONB_CTD"/>
    <property type="match status" value="1"/>
</dbReference>
<feature type="domain" description="TonB C-terminal" evidence="11">
    <location>
        <begin position="161"/>
        <end position="252"/>
    </location>
</feature>
<evidence type="ECO:0000256" key="3">
    <source>
        <dbReference type="ARBA" id="ARBA00022448"/>
    </source>
</evidence>
<keyword evidence="3" id="KW-0813">Transport</keyword>
<evidence type="ECO:0000313" key="13">
    <source>
        <dbReference type="Proteomes" id="UP001228044"/>
    </source>
</evidence>
<keyword evidence="13" id="KW-1185">Reference proteome</keyword>
<dbReference type="InterPro" id="IPR006260">
    <property type="entry name" value="TonB/TolA_C"/>
</dbReference>
<evidence type="ECO:0000256" key="10">
    <source>
        <dbReference type="SAM" id="MobiDB-lite"/>
    </source>
</evidence>
<keyword evidence="7" id="KW-0653">Protein transport</keyword>
<evidence type="ECO:0000256" key="9">
    <source>
        <dbReference type="ARBA" id="ARBA00023136"/>
    </source>
</evidence>
<name>A0ABT8DLX7_9BURK</name>
<feature type="region of interest" description="Disordered" evidence="10">
    <location>
        <begin position="1"/>
        <end position="39"/>
    </location>
</feature>
<organism evidence="12 13">
    <name type="scientific">Roseateles violae</name>
    <dbReference type="NCBI Taxonomy" id="3058042"/>
    <lineage>
        <taxon>Bacteria</taxon>
        <taxon>Pseudomonadati</taxon>
        <taxon>Pseudomonadota</taxon>
        <taxon>Betaproteobacteria</taxon>
        <taxon>Burkholderiales</taxon>
        <taxon>Sphaerotilaceae</taxon>
        <taxon>Roseateles</taxon>
    </lineage>
</organism>
<sequence>MTQAALRPDELLSPPTPPAAAAPLRLGAPPAAQSDDLGPNGRRWLTGGVLLAHVVGGWALLQIDSVRQVISGTPPTIIVDMIAPAEPPRPAPPPPPAPQPRKIAPAPASLIAAAPTPTPAPPSFVAPAPEPAPPTPVQAAPAPPAPPAPVAAPAEAQPKKVPPGSVRYLTQPKLNFPLLSKRLHESGMVVLRIVVDVNGRLKDASVLKSSGFERLDQQALQDIRSARFVPQTEDGKPIEIETKAALAYDLDR</sequence>
<comment type="similarity">
    <text evidence="2">Belongs to the TonB family.</text>
</comment>
<evidence type="ECO:0000256" key="1">
    <source>
        <dbReference type="ARBA" id="ARBA00004383"/>
    </source>
</evidence>
<dbReference type="InterPro" id="IPR037682">
    <property type="entry name" value="TonB_C"/>
</dbReference>
<evidence type="ECO:0000259" key="11">
    <source>
        <dbReference type="PROSITE" id="PS52015"/>
    </source>
</evidence>
<proteinExistence type="inferred from homology"/>
<keyword evidence="8" id="KW-1133">Transmembrane helix</keyword>
<evidence type="ECO:0000256" key="4">
    <source>
        <dbReference type="ARBA" id="ARBA00022475"/>
    </source>
</evidence>
<protein>
    <submittedName>
        <fullName evidence="12">Energy transducer TonB</fullName>
    </submittedName>
</protein>
<keyword evidence="5" id="KW-0997">Cell inner membrane</keyword>
<dbReference type="PANTHER" id="PTHR33446:SF2">
    <property type="entry name" value="PROTEIN TONB"/>
    <property type="match status" value="1"/>
</dbReference>
<evidence type="ECO:0000256" key="7">
    <source>
        <dbReference type="ARBA" id="ARBA00022927"/>
    </source>
</evidence>
<keyword evidence="9" id="KW-0472">Membrane</keyword>
<feature type="compositionally biased region" description="Pro residues" evidence="10">
    <location>
        <begin position="85"/>
        <end position="99"/>
    </location>
</feature>